<dbReference type="Gene3D" id="6.10.250.780">
    <property type="match status" value="1"/>
</dbReference>
<sequence length="425" mass="48303">MKARSRKEAISFKVTLFETFENTFLILLDVIFNARLCFELIDKFSKEYPTIFIVSEIVENVRKGSGSNNNGEPLRPSLENAECDDEVAQLMRKCWNEDPADRPNFTNIKNRLKTMNKDCDGNFVNNLLQRMEQYANNLEVLVEERTVDYMEEKRRCEEVLYQLLPKCVAQQLITGHEVQAENFDSVTIYFSDIVGFTALAAKSTPFELVEFLNDLYTCFDSIIENFDVYKVETIGDAYMVVSGLPERNENNHAREIARMSLALLNEVGKFKIKHRPEDQLRLRIGLHSGPCAAGVVGLKMPRYCLFGDTVCTASRMESTGEPSRIHVSHVTKAILDYFGNFELTCRGKVEMKGKGTMLTYWLIGEKSVIKSETNPTERKPAAALPNRPNSIKCENFRIMADPEIHDEGPSVPLLSSHNSADYLDA</sequence>
<dbReference type="GO" id="GO:0004672">
    <property type="term" value="F:protein kinase activity"/>
    <property type="evidence" value="ECO:0007669"/>
    <property type="project" value="InterPro"/>
</dbReference>
<evidence type="ECO:0000313" key="14">
    <source>
        <dbReference type="EMBL" id="KAK9890317.1"/>
    </source>
</evidence>
<reference evidence="14 15" key="1">
    <citation type="submission" date="2023-03" db="EMBL/GenBank/DDBJ databases">
        <title>Genome insight into feeding habits of ladybird beetles.</title>
        <authorList>
            <person name="Li H.-S."/>
            <person name="Huang Y.-H."/>
            <person name="Pang H."/>
        </authorList>
    </citation>
    <scope>NUCLEOTIDE SEQUENCE [LARGE SCALE GENOMIC DNA]</scope>
    <source>
        <strain evidence="14">SYSU_2023b</strain>
        <tissue evidence="14">Whole body</tissue>
    </source>
</reference>
<dbReference type="InterPro" id="IPR001054">
    <property type="entry name" value="A/G_cyclase"/>
</dbReference>
<keyword evidence="3" id="KW-0812">Transmembrane</keyword>
<protein>
    <recommendedName>
        <fullName evidence="2">guanylate cyclase</fullName>
        <ecNumber evidence="2">4.6.1.2</ecNumber>
    </recommendedName>
</protein>
<dbReference type="SUPFAM" id="SSF56112">
    <property type="entry name" value="Protein kinase-like (PK-like)"/>
    <property type="match status" value="1"/>
</dbReference>
<dbReference type="Pfam" id="PF00211">
    <property type="entry name" value="Guanylate_cyc"/>
    <property type="match status" value="1"/>
</dbReference>
<evidence type="ECO:0000256" key="5">
    <source>
        <dbReference type="ARBA" id="ARBA00022741"/>
    </source>
</evidence>
<dbReference type="GO" id="GO:0005886">
    <property type="term" value="C:plasma membrane"/>
    <property type="evidence" value="ECO:0007669"/>
    <property type="project" value="TreeGrafter"/>
</dbReference>
<dbReference type="EC" id="4.6.1.2" evidence="2"/>
<keyword evidence="8" id="KW-0472">Membrane</keyword>
<keyword evidence="15" id="KW-1185">Reference proteome</keyword>
<dbReference type="PANTHER" id="PTHR11920">
    <property type="entry name" value="GUANYLYL CYCLASE"/>
    <property type="match status" value="1"/>
</dbReference>
<keyword evidence="12" id="KW-0141">cGMP biosynthesis</keyword>
<evidence type="ECO:0000256" key="9">
    <source>
        <dbReference type="ARBA" id="ARBA00023170"/>
    </source>
</evidence>
<dbReference type="Gene3D" id="3.30.70.1230">
    <property type="entry name" value="Nucleotide cyclase"/>
    <property type="match status" value="1"/>
</dbReference>
<proteinExistence type="predicted"/>
<dbReference type="PANTHER" id="PTHR11920:SF494">
    <property type="entry name" value="ATRIAL NATRIURETIC PEPTIDE RECEPTOR 2"/>
    <property type="match status" value="1"/>
</dbReference>
<keyword evidence="5" id="KW-0547">Nucleotide-binding</keyword>
<dbReference type="Proteomes" id="UP001431783">
    <property type="component" value="Unassembled WGS sequence"/>
</dbReference>
<evidence type="ECO:0000256" key="10">
    <source>
        <dbReference type="ARBA" id="ARBA00023180"/>
    </source>
</evidence>
<dbReference type="GO" id="GO:0035556">
    <property type="term" value="P:intracellular signal transduction"/>
    <property type="evidence" value="ECO:0007669"/>
    <property type="project" value="InterPro"/>
</dbReference>
<evidence type="ECO:0000256" key="4">
    <source>
        <dbReference type="ARBA" id="ARBA00022729"/>
    </source>
</evidence>
<dbReference type="Pfam" id="PF07714">
    <property type="entry name" value="PK_Tyr_Ser-Thr"/>
    <property type="match status" value="1"/>
</dbReference>
<accession>A0AAW1VC53</accession>
<dbReference type="GO" id="GO:0004383">
    <property type="term" value="F:guanylate cyclase activity"/>
    <property type="evidence" value="ECO:0007669"/>
    <property type="project" value="UniProtKB-EC"/>
</dbReference>
<comment type="subcellular location">
    <subcellularLocation>
        <location evidence="1">Membrane</location>
        <topology evidence="1">Single-pass type I membrane protein</topology>
    </subcellularLocation>
</comment>
<dbReference type="GO" id="GO:0005525">
    <property type="term" value="F:GTP binding"/>
    <property type="evidence" value="ECO:0007669"/>
    <property type="project" value="UniProtKB-KW"/>
</dbReference>
<dbReference type="SMART" id="SM00044">
    <property type="entry name" value="CYCc"/>
    <property type="match status" value="1"/>
</dbReference>
<evidence type="ECO:0000256" key="3">
    <source>
        <dbReference type="ARBA" id="ARBA00022692"/>
    </source>
</evidence>
<dbReference type="SUPFAM" id="SSF55073">
    <property type="entry name" value="Nucleotide cyclase"/>
    <property type="match status" value="1"/>
</dbReference>
<dbReference type="InterPro" id="IPR011009">
    <property type="entry name" value="Kinase-like_dom_sf"/>
</dbReference>
<keyword evidence="4" id="KW-0732">Signal</keyword>
<keyword evidence="11" id="KW-0456">Lyase</keyword>
<keyword evidence="9" id="KW-0675">Receptor</keyword>
<evidence type="ECO:0000256" key="12">
    <source>
        <dbReference type="ARBA" id="ARBA00023293"/>
    </source>
</evidence>
<dbReference type="InterPro" id="IPR029787">
    <property type="entry name" value="Nucleotide_cyclase"/>
</dbReference>
<evidence type="ECO:0000256" key="11">
    <source>
        <dbReference type="ARBA" id="ARBA00023239"/>
    </source>
</evidence>
<feature type="domain" description="Guanylate cyclase" evidence="13">
    <location>
        <begin position="187"/>
        <end position="317"/>
    </location>
</feature>
<dbReference type="PROSITE" id="PS50125">
    <property type="entry name" value="GUANYLATE_CYCLASE_2"/>
    <property type="match status" value="1"/>
</dbReference>
<dbReference type="GO" id="GO:0004016">
    <property type="term" value="F:adenylate cyclase activity"/>
    <property type="evidence" value="ECO:0007669"/>
    <property type="project" value="TreeGrafter"/>
</dbReference>
<dbReference type="CDD" id="cd07302">
    <property type="entry name" value="CHD"/>
    <property type="match status" value="1"/>
</dbReference>
<comment type="caution">
    <text evidence="14">The sequence shown here is derived from an EMBL/GenBank/DDBJ whole genome shotgun (WGS) entry which is preliminary data.</text>
</comment>
<keyword evidence="6" id="KW-1133">Transmembrane helix</keyword>
<evidence type="ECO:0000256" key="6">
    <source>
        <dbReference type="ARBA" id="ARBA00022989"/>
    </source>
</evidence>
<evidence type="ECO:0000259" key="13">
    <source>
        <dbReference type="PROSITE" id="PS50125"/>
    </source>
</evidence>
<keyword evidence="10" id="KW-0325">Glycoprotein</keyword>
<evidence type="ECO:0000256" key="1">
    <source>
        <dbReference type="ARBA" id="ARBA00004479"/>
    </source>
</evidence>
<gene>
    <name evidence="14" type="ORF">WA026_010419</name>
</gene>
<keyword evidence="7" id="KW-0342">GTP-binding</keyword>
<dbReference type="InterPro" id="IPR050401">
    <property type="entry name" value="Cyclic_nucleotide_synthase"/>
</dbReference>
<dbReference type="InterPro" id="IPR001245">
    <property type="entry name" value="Ser-Thr/Tyr_kinase_cat_dom"/>
</dbReference>
<dbReference type="Gene3D" id="1.10.510.10">
    <property type="entry name" value="Transferase(Phosphotransferase) domain 1"/>
    <property type="match status" value="1"/>
</dbReference>
<evidence type="ECO:0000256" key="8">
    <source>
        <dbReference type="ARBA" id="ARBA00023136"/>
    </source>
</evidence>
<dbReference type="GO" id="GO:0007168">
    <property type="term" value="P:receptor guanylyl cyclase signaling pathway"/>
    <property type="evidence" value="ECO:0007669"/>
    <property type="project" value="TreeGrafter"/>
</dbReference>
<evidence type="ECO:0000313" key="15">
    <source>
        <dbReference type="Proteomes" id="UP001431783"/>
    </source>
</evidence>
<dbReference type="GO" id="GO:0001653">
    <property type="term" value="F:peptide receptor activity"/>
    <property type="evidence" value="ECO:0007669"/>
    <property type="project" value="TreeGrafter"/>
</dbReference>
<evidence type="ECO:0000256" key="2">
    <source>
        <dbReference type="ARBA" id="ARBA00012202"/>
    </source>
</evidence>
<dbReference type="AlphaFoldDB" id="A0AAW1VC53"/>
<dbReference type="EMBL" id="JARQZJ010000125">
    <property type="protein sequence ID" value="KAK9890317.1"/>
    <property type="molecule type" value="Genomic_DNA"/>
</dbReference>
<evidence type="ECO:0000256" key="7">
    <source>
        <dbReference type="ARBA" id="ARBA00023134"/>
    </source>
</evidence>
<organism evidence="14 15">
    <name type="scientific">Henosepilachna vigintioctopunctata</name>
    <dbReference type="NCBI Taxonomy" id="420089"/>
    <lineage>
        <taxon>Eukaryota</taxon>
        <taxon>Metazoa</taxon>
        <taxon>Ecdysozoa</taxon>
        <taxon>Arthropoda</taxon>
        <taxon>Hexapoda</taxon>
        <taxon>Insecta</taxon>
        <taxon>Pterygota</taxon>
        <taxon>Neoptera</taxon>
        <taxon>Endopterygota</taxon>
        <taxon>Coleoptera</taxon>
        <taxon>Polyphaga</taxon>
        <taxon>Cucujiformia</taxon>
        <taxon>Coccinelloidea</taxon>
        <taxon>Coccinellidae</taxon>
        <taxon>Epilachninae</taxon>
        <taxon>Epilachnini</taxon>
        <taxon>Henosepilachna</taxon>
    </lineage>
</organism>
<dbReference type="FunFam" id="3.30.70.1230:FF:000004">
    <property type="entry name" value="Guanylate cyclase"/>
    <property type="match status" value="1"/>
</dbReference>
<name>A0AAW1VC53_9CUCU</name>